<sequence>MVSITNITTNPLIQRANDPQLTESFCTLCQKLVTKLLRIAIL</sequence>
<dbReference type="KEGG" id="nfl:COO91_03693"/>
<proteinExistence type="predicted"/>
<dbReference type="Proteomes" id="UP000232003">
    <property type="component" value="Chromosome"/>
</dbReference>
<evidence type="ECO:0000313" key="1">
    <source>
        <dbReference type="EMBL" id="AUB37744.1"/>
    </source>
</evidence>
<dbReference type="AlphaFoldDB" id="A0A2K8SQJ6"/>
<dbReference type="EMBL" id="CP024785">
    <property type="protein sequence ID" value="AUB37744.1"/>
    <property type="molecule type" value="Genomic_DNA"/>
</dbReference>
<gene>
    <name evidence="1" type="ORF">COO91_03693</name>
</gene>
<organism evidence="1 2">
    <name type="scientific">Nostoc flagelliforme CCNUN1</name>
    <dbReference type="NCBI Taxonomy" id="2038116"/>
    <lineage>
        <taxon>Bacteria</taxon>
        <taxon>Bacillati</taxon>
        <taxon>Cyanobacteriota</taxon>
        <taxon>Cyanophyceae</taxon>
        <taxon>Nostocales</taxon>
        <taxon>Nostocaceae</taxon>
        <taxon>Nostoc</taxon>
    </lineage>
</organism>
<name>A0A2K8SQJ6_9NOSO</name>
<keyword evidence="2" id="KW-1185">Reference proteome</keyword>
<protein>
    <submittedName>
        <fullName evidence="1">Uncharacterized protein</fullName>
    </submittedName>
</protein>
<evidence type="ECO:0000313" key="2">
    <source>
        <dbReference type="Proteomes" id="UP000232003"/>
    </source>
</evidence>
<reference evidence="1 2" key="1">
    <citation type="submission" date="2017-11" db="EMBL/GenBank/DDBJ databases">
        <title>Complete genome of a free-living desiccation-tolerant cyanobacterium and its photosynthetic adaptation to extreme terrestrial habitat.</title>
        <authorList>
            <person name="Shang J."/>
        </authorList>
    </citation>
    <scope>NUCLEOTIDE SEQUENCE [LARGE SCALE GENOMIC DNA]</scope>
    <source>
        <strain evidence="1 2">CCNUN1</strain>
    </source>
</reference>
<accession>A0A2K8SQJ6</accession>